<dbReference type="EMBL" id="KZ665609">
    <property type="protein sequence ID" value="PPR98704.1"/>
    <property type="molecule type" value="Genomic_DNA"/>
</dbReference>
<dbReference type="InterPro" id="IPR011989">
    <property type="entry name" value="ARM-like"/>
</dbReference>
<evidence type="ECO:0000256" key="1">
    <source>
        <dbReference type="ARBA" id="ARBA00022737"/>
    </source>
</evidence>
<organism evidence="2 3">
    <name type="scientific">Gossypium barbadense</name>
    <name type="common">Sea Island cotton</name>
    <name type="synonym">Hibiscus barbadensis</name>
    <dbReference type="NCBI Taxonomy" id="3634"/>
    <lineage>
        <taxon>Eukaryota</taxon>
        <taxon>Viridiplantae</taxon>
        <taxon>Streptophyta</taxon>
        <taxon>Embryophyta</taxon>
        <taxon>Tracheophyta</taxon>
        <taxon>Spermatophyta</taxon>
        <taxon>Magnoliopsida</taxon>
        <taxon>eudicotyledons</taxon>
        <taxon>Gunneridae</taxon>
        <taxon>Pentapetalae</taxon>
        <taxon>rosids</taxon>
        <taxon>malvids</taxon>
        <taxon>Malvales</taxon>
        <taxon>Malvaceae</taxon>
        <taxon>Malvoideae</taxon>
        <taxon>Gossypium</taxon>
    </lineage>
</organism>
<dbReference type="AlphaFoldDB" id="A0A2P5X5U2"/>
<dbReference type="PANTHER" id="PTHR46168:SF12">
    <property type="entry name" value="ARMADILLO REPEAT ONLY 4-LIKE PROTEIN"/>
    <property type="match status" value="1"/>
</dbReference>
<dbReference type="Gene3D" id="1.25.10.10">
    <property type="entry name" value="Leucine-rich Repeat Variant"/>
    <property type="match status" value="2"/>
</dbReference>
<sequence length="436" mass="49164">MGRALEDRVLAVKQLASLAEQNDEYKNIIYEEDGVPSLQKLLKEKISLDAQIGRQEHFTFWLTRRRGKGTSAMSDQIQASNLVTGIAEHNPELKEYALIRENVIRRLVTLLSPADDTKPNPKLKLSCSRALWMLVQGSISNCKTLTEAKGMLCLAKLLQTEKDELQYNCLIIIREITAIAESNNEFRHSTFKSSSPAAKAVVDELLRVIKEFDNMKLRIPVIKSVGSLARSFSAKECQVISPLVARLGDMDREVAMEASIALQKFICPNNYLFCEHSKSIIESNGVPLLIKLLLYDGDKNNSNVLIKEGALTALQTTAPTVMAQHPELKQLVSQAICKLQSNKADKHQELENSRGIKRFITEQGKAVVDLIRGAIRSLRMRRRWRLVKPKSVELALTLRSVIEYSGKRVIMKEMASKLRVVKRIVKSMEKNGEKRD</sequence>
<dbReference type="PANTHER" id="PTHR46168">
    <property type="entry name" value="ARMADILLO REPEAT ONLY 4"/>
    <property type="match status" value="1"/>
</dbReference>
<protein>
    <recommendedName>
        <fullName evidence="4">Armadillo repeat-containing domain-containing protein</fullName>
    </recommendedName>
</protein>
<dbReference type="OrthoDB" id="999736at2759"/>
<gene>
    <name evidence="2" type="ORF">GOBAR_AA21960</name>
</gene>
<reference evidence="2 3" key="1">
    <citation type="submission" date="2015-01" db="EMBL/GenBank/DDBJ databases">
        <title>Genome of allotetraploid Gossypium barbadense reveals genomic plasticity and fiber elongation in cotton evolution.</title>
        <authorList>
            <person name="Chen X."/>
            <person name="Liu X."/>
            <person name="Zhao B."/>
            <person name="Zheng H."/>
            <person name="Hu Y."/>
            <person name="Lu G."/>
            <person name="Yang C."/>
            <person name="Chen J."/>
            <person name="Shan C."/>
            <person name="Zhang L."/>
            <person name="Zhou Y."/>
            <person name="Wang L."/>
            <person name="Guo W."/>
            <person name="Bai Y."/>
            <person name="Ruan J."/>
            <person name="Shangguan X."/>
            <person name="Mao Y."/>
            <person name="Jiang J."/>
            <person name="Zhu Y."/>
            <person name="Lei J."/>
            <person name="Kang H."/>
            <person name="Chen S."/>
            <person name="He X."/>
            <person name="Wang R."/>
            <person name="Wang Y."/>
            <person name="Chen J."/>
            <person name="Wang L."/>
            <person name="Yu S."/>
            <person name="Wang B."/>
            <person name="Wei J."/>
            <person name="Song S."/>
            <person name="Lu X."/>
            <person name="Gao Z."/>
            <person name="Gu W."/>
            <person name="Deng X."/>
            <person name="Ma D."/>
            <person name="Wang S."/>
            <person name="Liang W."/>
            <person name="Fang L."/>
            <person name="Cai C."/>
            <person name="Zhu X."/>
            <person name="Zhou B."/>
            <person name="Zhang Y."/>
            <person name="Chen Z."/>
            <person name="Xu S."/>
            <person name="Zhu R."/>
            <person name="Wang S."/>
            <person name="Zhang T."/>
            <person name="Zhao G."/>
        </authorList>
    </citation>
    <scope>NUCLEOTIDE SEQUENCE [LARGE SCALE GENOMIC DNA]</scope>
    <source>
        <strain evidence="3">cv. Xinhai21</strain>
        <tissue evidence="2">Leaf</tissue>
    </source>
</reference>
<evidence type="ECO:0000313" key="2">
    <source>
        <dbReference type="EMBL" id="PPR98704.1"/>
    </source>
</evidence>
<dbReference type="SUPFAM" id="SSF48371">
    <property type="entry name" value="ARM repeat"/>
    <property type="match status" value="1"/>
</dbReference>
<dbReference type="Proteomes" id="UP000239757">
    <property type="component" value="Unassembled WGS sequence"/>
</dbReference>
<name>A0A2P5X5U2_GOSBA</name>
<proteinExistence type="predicted"/>
<evidence type="ECO:0000313" key="3">
    <source>
        <dbReference type="Proteomes" id="UP000239757"/>
    </source>
</evidence>
<dbReference type="InterPro" id="IPR016024">
    <property type="entry name" value="ARM-type_fold"/>
</dbReference>
<evidence type="ECO:0008006" key="4">
    <source>
        <dbReference type="Google" id="ProtNLM"/>
    </source>
</evidence>
<accession>A0A2P5X5U2</accession>
<keyword evidence="1" id="KW-0677">Repeat</keyword>
<dbReference type="InterPro" id="IPR000225">
    <property type="entry name" value="Armadillo"/>
</dbReference>
<dbReference type="SMART" id="SM00185">
    <property type="entry name" value="ARM"/>
    <property type="match status" value="3"/>
</dbReference>